<dbReference type="eggNOG" id="COG1309">
    <property type="taxonomic scope" value="Bacteria"/>
</dbReference>
<keyword evidence="1 2" id="KW-0238">DNA-binding</keyword>
<comment type="caution">
    <text evidence="4">The sequence shown here is derived from an EMBL/GenBank/DDBJ whole genome shotgun (WGS) entry which is preliminary data.</text>
</comment>
<keyword evidence="5" id="KW-1185">Reference proteome</keyword>
<gene>
    <name evidence="4" type="ORF">HPO_07677</name>
</gene>
<dbReference type="Gene3D" id="1.10.10.60">
    <property type="entry name" value="Homeodomain-like"/>
    <property type="match status" value="1"/>
</dbReference>
<dbReference type="InterPro" id="IPR050109">
    <property type="entry name" value="HTH-type_TetR-like_transc_reg"/>
</dbReference>
<dbReference type="InterPro" id="IPR009057">
    <property type="entry name" value="Homeodomain-like_sf"/>
</dbReference>
<dbReference type="GO" id="GO:0003677">
    <property type="term" value="F:DNA binding"/>
    <property type="evidence" value="ECO:0007669"/>
    <property type="project" value="UniProtKB-UniRule"/>
</dbReference>
<dbReference type="PANTHER" id="PTHR30328:SF54">
    <property type="entry name" value="HTH-TYPE TRANSCRIPTIONAL REPRESSOR SCO4008"/>
    <property type="match status" value="1"/>
</dbReference>
<name>A0A062VKF2_9PROT</name>
<dbReference type="InterPro" id="IPR041474">
    <property type="entry name" value="NicS_C"/>
</dbReference>
<dbReference type="Proteomes" id="UP000027100">
    <property type="component" value="Unassembled WGS sequence"/>
</dbReference>
<dbReference type="OrthoDB" id="2356263at2"/>
<dbReference type="InterPro" id="IPR036271">
    <property type="entry name" value="Tet_transcr_reg_TetR-rel_C_sf"/>
</dbReference>
<evidence type="ECO:0000313" key="5">
    <source>
        <dbReference type="Proteomes" id="UP000027100"/>
    </source>
</evidence>
<dbReference type="SUPFAM" id="SSF48498">
    <property type="entry name" value="Tetracyclin repressor-like, C-terminal domain"/>
    <property type="match status" value="1"/>
</dbReference>
<dbReference type="SUPFAM" id="SSF46689">
    <property type="entry name" value="Homeodomain-like"/>
    <property type="match status" value="1"/>
</dbReference>
<reference evidence="4 5" key="1">
    <citation type="journal article" date="2014" name="Antonie Van Leeuwenhoek">
        <title>Hyphomonas beringensis sp. nov. and Hyphomonas chukchiensis sp. nov., isolated from surface seawater of the Bering Sea and Chukchi Sea.</title>
        <authorList>
            <person name="Li C."/>
            <person name="Lai Q."/>
            <person name="Li G."/>
            <person name="Dong C."/>
            <person name="Wang J."/>
            <person name="Liao Y."/>
            <person name="Shao Z."/>
        </authorList>
    </citation>
    <scope>NUCLEOTIDE SEQUENCE [LARGE SCALE GENOMIC DNA]</scope>
    <source>
        <strain evidence="4 5">PS728</strain>
    </source>
</reference>
<dbReference type="Gene3D" id="1.10.357.10">
    <property type="entry name" value="Tetracycline Repressor, domain 2"/>
    <property type="match status" value="1"/>
</dbReference>
<dbReference type="RefSeq" id="WP_051612420.1">
    <property type="nucleotide sequence ID" value="NZ_ARYM01000007.1"/>
</dbReference>
<evidence type="ECO:0000313" key="4">
    <source>
        <dbReference type="EMBL" id="KCZ99089.1"/>
    </source>
</evidence>
<dbReference type="Pfam" id="PF17938">
    <property type="entry name" value="TetR_C_29"/>
    <property type="match status" value="1"/>
</dbReference>
<dbReference type="STRING" id="1280954.HPO_07677"/>
<evidence type="ECO:0000256" key="1">
    <source>
        <dbReference type="ARBA" id="ARBA00023125"/>
    </source>
</evidence>
<evidence type="ECO:0000259" key="3">
    <source>
        <dbReference type="PROSITE" id="PS50977"/>
    </source>
</evidence>
<evidence type="ECO:0000256" key="2">
    <source>
        <dbReference type="PROSITE-ProRule" id="PRU00335"/>
    </source>
</evidence>
<dbReference type="PANTHER" id="PTHR30328">
    <property type="entry name" value="TRANSCRIPTIONAL REPRESSOR"/>
    <property type="match status" value="1"/>
</dbReference>
<protein>
    <submittedName>
        <fullName evidence="4">TetR family transcriptional regulator</fullName>
    </submittedName>
</protein>
<organism evidence="4 5">
    <name type="scientific">Hyphomonas polymorpha PS728</name>
    <dbReference type="NCBI Taxonomy" id="1280954"/>
    <lineage>
        <taxon>Bacteria</taxon>
        <taxon>Pseudomonadati</taxon>
        <taxon>Pseudomonadota</taxon>
        <taxon>Alphaproteobacteria</taxon>
        <taxon>Hyphomonadales</taxon>
        <taxon>Hyphomonadaceae</taxon>
        <taxon>Hyphomonas</taxon>
    </lineage>
</organism>
<dbReference type="PATRIC" id="fig|1280954.3.peg.1558"/>
<feature type="domain" description="HTH tetR-type" evidence="3">
    <location>
        <begin position="10"/>
        <end position="70"/>
    </location>
</feature>
<dbReference type="Pfam" id="PF00440">
    <property type="entry name" value="TetR_N"/>
    <property type="match status" value="1"/>
</dbReference>
<accession>A0A062VKF2</accession>
<dbReference type="PRINTS" id="PR00455">
    <property type="entry name" value="HTHTETR"/>
</dbReference>
<dbReference type="AlphaFoldDB" id="A0A062VKF2"/>
<dbReference type="EMBL" id="ARYM01000007">
    <property type="protein sequence ID" value="KCZ99089.1"/>
    <property type="molecule type" value="Genomic_DNA"/>
</dbReference>
<dbReference type="PROSITE" id="PS50977">
    <property type="entry name" value="HTH_TETR_2"/>
    <property type="match status" value="1"/>
</dbReference>
<dbReference type="InterPro" id="IPR001647">
    <property type="entry name" value="HTH_TetR"/>
</dbReference>
<feature type="DNA-binding region" description="H-T-H motif" evidence="2">
    <location>
        <begin position="33"/>
        <end position="52"/>
    </location>
</feature>
<sequence length="222" mass="25434">MRTPQQARSEESRASILDAARKAFAEKGFEAANIRDIAADAGVTHTLIRYHFGSKEELWKEVVTNMFQRLSQELREGMKSTKGASPQDNMRNFMRHYIRYCANNPEHVRIMIMESVQGGNRIDWMIGYIRESHKNQAPFMRHLMKEGDVPEVWLVSLFYSISAICQMPFVLAESIKGVYGVNILSEEAIEAHTDTVLALLLRDKPKSRKHWPALPDWAKGKA</sequence>
<proteinExistence type="predicted"/>